<dbReference type="PATRIC" id="fig|1549748.8.peg.244"/>
<dbReference type="RefSeq" id="WP_046501823.1">
    <property type="nucleotide sequence ID" value="NZ_LANI01000001.1"/>
</dbReference>
<feature type="transmembrane region" description="Helical" evidence="1">
    <location>
        <begin position="207"/>
        <end position="229"/>
    </location>
</feature>
<dbReference type="SUPFAM" id="SSF103481">
    <property type="entry name" value="Multidrug resistance efflux transporter EmrE"/>
    <property type="match status" value="2"/>
</dbReference>
<organism evidence="3 4">
    <name type="scientific">Kiloniella litopenaei</name>
    <dbReference type="NCBI Taxonomy" id="1549748"/>
    <lineage>
        <taxon>Bacteria</taxon>
        <taxon>Pseudomonadati</taxon>
        <taxon>Pseudomonadota</taxon>
        <taxon>Alphaproteobacteria</taxon>
        <taxon>Rhodospirillales</taxon>
        <taxon>Kiloniellaceae</taxon>
        <taxon>Kiloniella</taxon>
    </lineage>
</organism>
<name>A0A0M2RE57_9PROT</name>
<keyword evidence="1" id="KW-0472">Membrane</keyword>
<protein>
    <submittedName>
        <fullName evidence="3">Permease</fullName>
    </submittedName>
</protein>
<feature type="transmembrane region" description="Helical" evidence="1">
    <location>
        <begin position="118"/>
        <end position="136"/>
    </location>
</feature>
<feature type="transmembrane region" description="Helical" evidence="1">
    <location>
        <begin position="176"/>
        <end position="195"/>
    </location>
</feature>
<dbReference type="InterPro" id="IPR037185">
    <property type="entry name" value="EmrE-like"/>
</dbReference>
<feature type="transmembrane region" description="Helical" evidence="1">
    <location>
        <begin position="92"/>
        <end position="111"/>
    </location>
</feature>
<dbReference type="OrthoDB" id="9809509at2"/>
<feature type="transmembrane region" description="Helical" evidence="1">
    <location>
        <begin position="241"/>
        <end position="257"/>
    </location>
</feature>
<evidence type="ECO:0000259" key="2">
    <source>
        <dbReference type="Pfam" id="PF00892"/>
    </source>
</evidence>
<feature type="domain" description="EamA" evidence="2">
    <location>
        <begin position="147"/>
        <end position="280"/>
    </location>
</feature>
<reference evidence="3 4" key="1">
    <citation type="submission" date="2015-03" db="EMBL/GenBank/DDBJ databases">
        <title>Genome sequence of Kiloniella sp. P1-1, isolated from the gut microflora of Pacific white shrimp, Penaeus vannamei.</title>
        <authorList>
            <person name="Shao Z."/>
            <person name="Wang L."/>
            <person name="Li X."/>
        </authorList>
    </citation>
    <scope>NUCLEOTIDE SEQUENCE [LARGE SCALE GENOMIC DNA]</scope>
    <source>
        <strain evidence="3 4">P1-1</strain>
    </source>
</reference>
<comment type="caution">
    <text evidence="3">The sequence shown here is derived from an EMBL/GenBank/DDBJ whole genome shotgun (WGS) entry which is preliminary data.</text>
</comment>
<dbReference type="Pfam" id="PF00892">
    <property type="entry name" value="EamA"/>
    <property type="match status" value="2"/>
</dbReference>
<dbReference type="InterPro" id="IPR052756">
    <property type="entry name" value="Alkyne_AA_exporter"/>
</dbReference>
<dbReference type="PANTHER" id="PTHR12715:SF4">
    <property type="entry name" value="EAMA DOMAIN-CONTAINING PROTEIN"/>
    <property type="match status" value="1"/>
</dbReference>
<evidence type="ECO:0000256" key="1">
    <source>
        <dbReference type="SAM" id="Phobius"/>
    </source>
</evidence>
<feature type="domain" description="EamA" evidence="2">
    <location>
        <begin position="4"/>
        <end position="134"/>
    </location>
</feature>
<keyword evidence="4" id="KW-1185">Reference proteome</keyword>
<feature type="transmembrane region" description="Helical" evidence="1">
    <location>
        <begin position="263"/>
        <end position="283"/>
    </location>
</feature>
<dbReference type="Proteomes" id="UP000034491">
    <property type="component" value="Unassembled WGS sequence"/>
</dbReference>
<sequence length="289" mass="30059">MPLALFAAFATVLLWASAFPFIGLALRSFDPIALASLRFAVAGILLGGWLVWKRPSLPKIKDGLRFLLCAAIGIALYNILLNSGQTTVSPGAASFIINTVPVITAILAIFFLKERFGIWAWVGTGISLLGVGLIASGQTGGLSFGAGTTLVLAAALCQAAYFVLQRPLIPKYGAPVCASIVMVLGGFCLAPWLPSALVQASSASTESFFAVLYLGIFPAAAGYATWTFAQQAFGASRASNFLYLVPFVATALAIPIVGEWPTLLTVTGGALAIIGVIVVNTIGRETKTA</sequence>
<dbReference type="EMBL" id="LANI01000001">
    <property type="protein sequence ID" value="KKJ78714.1"/>
    <property type="molecule type" value="Genomic_DNA"/>
</dbReference>
<accession>A0A0M2RE57</accession>
<feature type="transmembrane region" description="Helical" evidence="1">
    <location>
        <begin position="34"/>
        <end position="52"/>
    </location>
</feature>
<evidence type="ECO:0000313" key="3">
    <source>
        <dbReference type="EMBL" id="KKJ78714.1"/>
    </source>
</evidence>
<dbReference type="AlphaFoldDB" id="A0A0M2RE57"/>
<feature type="transmembrane region" description="Helical" evidence="1">
    <location>
        <begin position="142"/>
        <end position="164"/>
    </location>
</feature>
<evidence type="ECO:0000313" key="4">
    <source>
        <dbReference type="Proteomes" id="UP000034491"/>
    </source>
</evidence>
<dbReference type="PANTHER" id="PTHR12715">
    <property type="entry name" value="TRANSPORTER, DRUG/METABOLITE EXPORTER FAMILY"/>
    <property type="match status" value="1"/>
</dbReference>
<proteinExistence type="predicted"/>
<keyword evidence="1" id="KW-0812">Transmembrane</keyword>
<dbReference type="GO" id="GO:0016020">
    <property type="term" value="C:membrane"/>
    <property type="evidence" value="ECO:0007669"/>
    <property type="project" value="InterPro"/>
</dbReference>
<feature type="transmembrane region" description="Helical" evidence="1">
    <location>
        <begin position="64"/>
        <end position="80"/>
    </location>
</feature>
<gene>
    <name evidence="3" type="ORF">WH95_01135</name>
</gene>
<keyword evidence="1" id="KW-1133">Transmembrane helix</keyword>
<dbReference type="InterPro" id="IPR000620">
    <property type="entry name" value="EamA_dom"/>
</dbReference>